<dbReference type="RefSeq" id="WP_338256590.1">
    <property type="nucleotide sequence ID" value="NZ_BSRI01000002.1"/>
</dbReference>
<dbReference type="SUPFAM" id="SSF56112">
    <property type="entry name" value="Protein kinase-like (PK-like)"/>
    <property type="match status" value="1"/>
</dbReference>
<keyword evidence="4" id="KW-0418">Kinase</keyword>
<keyword evidence="5 6" id="KW-0067">ATP-binding</keyword>
<comment type="caution">
    <text evidence="8">The sequence shown here is derived from an EMBL/GenBank/DDBJ whole genome shotgun (WGS) entry which is preliminary data.</text>
</comment>
<evidence type="ECO:0000259" key="7">
    <source>
        <dbReference type="PROSITE" id="PS50011"/>
    </source>
</evidence>
<organism evidence="8 9">
    <name type="scientific">Dictyobacter halimunensis</name>
    <dbReference type="NCBI Taxonomy" id="3026934"/>
    <lineage>
        <taxon>Bacteria</taxon>
        <taxon>Bacillati</taxon>
        <taxon>Chloroflexota</taxon>
        <taxon>Ktedonobacteria</taxon>
        <taxon>Ktedonobacterales</taxon>
        <taxon>Dictyobacteraceae</taxon>
        <taxon>Dictyobacter</taxon>
    </lineage>
</organism>
<evidence type="ECO:0000313" key="8">
    <source>
        <dbReference type="EMBL" id="GLV59782.1"/>
    </source>
</evidence>
<dbReference type="Gene3D" id="3.30.200.20">
    <property type="entry name" value="Phosphorylase Kinase, domain 1"/>
    <property type="match status" value="1"/>
</dbReference>
<dbReference type="InterPro" id="IPR011009">
    <property type="entry name" value="Kinase-like_dom_sf"/>
</dbReference>
<dbReference type="EMBL" id="BSRI01000002">
    <property type="protein sequence ID" value="GLV59782.1"/>
    <property type="molecule type" value="Genomic_DNA"/>
</dbReference>
<reference evidence="8 9" key="1">
    <citation type="submission" date="2023-02" db="EMBL/GenBank/DDBJ databases">
        <title>Dictyobacter halimunensis sp. nov., a new member of the class Ktedonobacteria from forest soil in a geothermal area.</title>
        <authorList>
            <person name="Rachmania M.K."/>
            <person name="Ningsih F."/>
            <person name="Sakai Y."/>
            <person name="Yabe S."/>
            <person name="Yokota A."/>
            <person name="Sjamsuridzal W."/>
        </authorList>
    </citation>
    <scope>NUCLEOTIDE SEQUENCE [LARGE SCALE GENOMIC DNA]</scope>
    <source>
        <strain evidence="8 9">S3.2.2.5</strain>
    </source>
</reference>
<keyword evidence="2" id="KW-0808">Transferase</keyword>
<dbReference type="Pfam" id="PF00069">
    <property type="entry name" value="Pkinase"/>
    <property type="match status" value="1"/>
</dbReference>
<dbReference type="Proteomes" id="UP001344906">
    <property type="component" value="Unassembled WGS sequence"/>
</dbReference>
<dbReference type="InterPro" id="IPR000719">
    <property type="entry name" value="Prot_kinase_dom"/>
</dbReference>
<gene>
    <name evidence="8" type="ORF">KDH_66060</name>
</gene>
<feature type="binding site" evidence="6">
    <location>
        <position position="42"/>
    </location>
    <ligand>
        <name>ATP</name>
        <dbReference type="ChEBI" id="CHEBI:30616"/>
    </ligand>
</feature>
<dbReference type="Gene3D" id="1.10.510.10">
    <property type="entry name" value="Transferase(Phosphotransferase) domain 1"/>
    <property type="match status" value="1"/>
</dbReference>
<keyword evidence="9" id="KW-1185">Reference proteome</keyword>
<dbReference type="EC" id="2.7.11.1" evidence="1"/>
<dbReference type="PROSITE" id="PS00107">
    <property type="entry name" value="PROTEIN_KINASE_ATP"/>
    <property type="match status" value="1"/>
</dbReference>
<dbReference type="PANTHER" id="PTHR43289:SF6">
    <property type="entry name" value="SERINE_THREONINE-PROTEIN KINASE NEKL-3"/>
    <property type="match status" value="1"/>
</dbReference>
<evidence type="ECO:0000256" key="5">
    <source>
        <dbReference type="ARBA" id="ARBA00022840"/>
    </source>
</evidence>
<keyword evidence="3 6" id="KW-0547">Nucleotide-binding</keyword>
<sequence>MIKTQIGFWGDRYQILDPIGRGGMARIYQGRDLLMDRVVAMKVLREVYMTDPSYLAYFQREAKITLSLRHPNIVQALDYVQNDGNYFLVMELIEGADLGRYLRSRGVLPVDRVTRIAHDVALGLGAAHRRNIVHRGVKPQEIMIGRDGSIKIIDFSLASDLSQDRHTEDVIPTEMAIGMVSYCAPEQARNEIVSPAADVYALGVVMYMMLTGRAPFDGETPVEVTRQHMQDAPPPPSQFNPHIPRDLENIILRCLEKEPEKRYHDGNALAHALKEFNDTI</sequence>
<proteinExistence type="predicted"/>
<feature type="domain" description="Protein kinase" evidence="7">
    <location>
        <begin position="13"/>
        <end position="274"/>
    </location>
</feature>
<accession>A0ABQ6G3F7</accession>
<evidence type="ECO:0000256" key="3">
    <source>
        <dbReference type="ARBA" id="ARBA00022741"/>
    </source>
</evidence>
<dbReference type="CDD" id="cd14014">
    <property type="entry name" value="STKc_PknB_like"/>
    <property type="match status" value="1"/>
</dbReference>
<evidence type="ECO:0000256" key="1">
    <source>
        <dbReference type="ARBA" id="ARBA00012513"/>
    </source>
</evidence>
<dbReference type="PANTHER" id="PTHR43289">
    <property type="entry name" value="MITOGEN-ACTIVATED PROTEIN KINASE KINASE KINASE 20-RELATED"/>
    <property type="match status" value="1"/>
</dbReference>
<protein>
    <recommendedName>
        <fullName evidence="1">non-specific serine/threonine protein kinase</fullName>
        <ecNumber evidence="1">2.7.11.1</ecNumber>
    </recommendedName>
</protein>
<dbReference type="PROSITE" id="PS50011">
    <property type="entry name" value="PROTEIN_KINASE_DOM"/>
    <property type="match status" value="1"/>
</dbReference>
<evidence type="ECO:0000313" key="9">
    <source>
        <dbReference type="Proteomes" id="UP001344906"/>
    </source>
</evidence>
<dbReference type="InterPro" id="IPR017441">
    <property type="entry name" value="Protein_kinase_ATP_BS"/>
</dbReference>
<evidence type="ECO:0000256" key="4">
    <source>
        <dbReference type="ARBA" id="ARBA00022777"/>
    </source>
</evidence>
<evidence type="ECO:0000256" key="2">
    <source>
        <dbReference type="ARBA" id="ARBA00022679"/>
    </source>
</evidence>
<evidence type="ECO:0000256" key="6">
    <source>
        <dbReference type="PROSITE-ProRule" id="PRU10141"/>
    </source>
</evidence>
<dbReference type="PIRSF" id="PIRSF000654">
    <property type="entry name" value="Integrin-linked_kinase"/>
    <property type="match status" value="1"/>
</dbReference>
<name>A0ABQ6G3F7_9CHLR</name>